<keyword evidence="2" id="KW-1185">Reference proteome</keyword>
<evidence type="ECO:0000313" key="2">
    <source>
        <dbReference type="Proteomes" id="UP000696485"/>
    </source>
</evidence>
<organism evidence="1 2">
    <name type="scientific">Podila minutissima</name>
    <dbReference type="NCBI Taxonomy" id="64525"/>
    <lineage>
        <taxon>Eukaryota</taxon>
        <taxon>Fungi</taxon>
        <taxon>Fungi incertae sedis</taxon>
        <taxon>Mucoromycota</taxon>
        <taxon>Mortierellomycotina</taxon>
        <taxon>Mortierellomycetes</taxon>
        <taxon>Mortierellales</taxon>
        <taxon>Mortierellaceae</taxon>
        <taxon>Podila</taxon>
    </lineage>
</organism>
<dbReference type="Proteomes" id="UP000696485">
    <property type="component" value="Unassembled WGS sequence"/>
</dbReference>
<dbReference type="InterPro" id="IPR032675">
    <property type="entry name" value="LRR_dom_sf"/>
</dbReference>
<dbReference type="AlphaFoldDB" id="A0A9P5SV40"/>
<proteinExistence type="predicted"/>
<name>A0A9P5SV40_9FUNG</name>
<dbReference type="SUPFAM" id="SSF52047">
    <property type="entry name" value="RNI-like"/>
    <property type="match status" value="1"/>
</dbReference>
<comment type="caution">
    <text evidence="1">The sequence shown here is derived from an EMBL/GenBank/DDBJ whole genome shotgun (WGS) entry which is preliminary data.</text>
</comment>
<accession>A0A9P5SV40</accession>
<gene>
    <name evidence="1" type="ORF">BG006_009122</name>
</gene>
<dbReference type="EMBL" id="JAAAUY010000065">
    <property type="protein sequence ID" value="KAF9336275.1"/>
    <property type="molecule type" value="Genomic_DNA"/>
</dbReference>
<dbReference type="Gene3D" id="3.80.10.10">
    <property type="entry name" value="Ribonuclease Inhibitor"/>
    <property type="match status" value="1"/>
</dbReference>
<protein>
    <recommendedName>
        <fullName evidence="3">F-box domain-containing protein</fullName>
    </recommendedName>
</protein>
<evidence type="ECO:0008006" key="3">
    <source>
        <dbReference type="Google" id="ProtNLM"/>
    </source>
</evidence>
<reference evidence="1" key="1">
    <citation type="journal article" date="2020" name="Fungal Divers.">
        <title>Resolving the Mortierellaceae phylogeny through synthesis of multi-gene phylogenetics and phylogenomics.</title>
        <authorList>
            <person name="Vandepol N."/>
            <person name="Liber J."/>
            <person name="Desiro A."/>
            <person name="Na H."/>
            <person name="Kennedy M."/>
            <person name="Barry K."/>
            <person name="Grigoriev I.V."/>
            <person name="Miller A.N."/>
            <person name="O'Donnell K."/>
            <person name="Stajich J.E."/>
            <person name="Bonito G."/>
        </authorList>
    </citation>
    <scope>NUCLEOTIDE SEQUENCE</scope>
    <source>
        <strain evidence="1">NVP1</strain>
    </source>
</reference>
<sequence>MANLPFHIPHICHSITDPLSFADLLKCILVSRHWHDTFIPILWSDAVTFRSLPRSHRKRAAYHDYSLLYYGHQGILKHAHHIRALTCQGAQSLQTLVDSFSCVNLVEINLVINLRVGFLGFDNLVDLMSVNSSLRAISIENVDLSDKATESQLHGLLDFLDRTPSITSVCLTMKGSQSQEQWGSVWGRMYSRIDRNTIHSLCIQSGHLSRSKRALMGGRTWPVRETPLLVQVRDTAFRRVLPSAEARWENETRSQRHRPYDSLTVLENSGSLELCAYNLDILKLLWTLLQRPPPVSRVTSYGYPQPPQEFVESVGTTLRQVFPNLRKLDISREFLAHLPLENIFPSLTGLSSLSLSFDFRYTPRFPLLLSTEPHALSSLKLQVDIPMSDFFSIVTRCPSLLDLKVSALHHIQGPEVSPPWICKDLRKLDIQLMYRDTLSHYLYNDDPTFELEMASAKRLAPSLLQQLGGLAHLRDLCLGLNEELKVDVSPFFQLSVDPVLGMPKLAGLQQLKTFKVTGLRHSVGQHEIEWMRANWPLLFSLDIPIMVDAGGHRRQAWVRDFGGLAPAYEQWYPGLKVLIPESIDGCDMEDEDNWDEFEHEETIWALDDEYHLSKHYNVHTCEWWSKPSRRQTQCGHRVQRH</sequence>
<evidence type="ECO:0000313" key="1">
    <source>
        <dbReference type="EMBL" id="KAF9336275.1"/>
    </source>
</evidence>